<dbReference type="PATRIC" id="fig|1619248.3.peg.4031"/>
<organism evidence="1 2">
    <name type="scientific">Enterobacter sichuanensis</name>
    <dbReference type="NCBI Taxonomy" id="2071710"/>
    <lineage>
        <taxon>Bacteria</taxon>
        <taxon>Pseudomonadati</taxon>
        <taxon>Pseudomonadota</taxon>
        <taxon>Gammaproteobacteria</taxon>
        <taxon>Enterobacterales</taxon>
        <taxon>Enterobacteriaceae</taxon>
        <taxon>Enterobacter</taxon>
        <taxon>Enterobacter cloacae complex</taxon>
    </lineage>
</organism>
<dbReference type="Proteomes" id="UP000033352">
    <property type="component" value="Unassembled WGS sequence"/>
</dbReference>
<comment type="caution">
    <text evidence="1">The sequence shown here is derived from an EMBL/GenBank/DDBJ whole genome shotgun (WGS) entry which is preliminary data.</text>
</comment>
<dbReference type="GO" id="GO:0016829">
    <property type="term" value="F:lyase activity"/>
    <property type="evidence" value="ECO:0007669"/>
    <property type="project" value="UniProtKB-KW"/>
</dbReference>
<accession>A0A0F1ACK1</accession>
<dbReference type="EMBL" id="JZYX01000058">
    <property type="protein sequence ID" value="KJN19841.1"/>
    <property type="molecule type" value="Genomic_DNA"/>
</dbReference>
<name>A0A0F1ACK1_9ENTR</name>
<reference evidence="1 2" key="1">
    <citation type="submission" date="2015-03" db="EMBL/GenBank/DDBJ databases">
        <authorList>
            <person name="McCorrison J."/>
            <person name="Sanka R."/>
            <person name="Adams M."/>
            <person name="Brinkac L."/>
            <person name="Nierman W."/>
            <person name="Sutton G."/>
            <person name="Nelson K."/>
            <person name="Kiedrowski L."/>
            <person name="Guerrero D."/>
            <person name="Bonomo R."/>
        </authorList>
    </citation>
    <scope>NUCLEOTIDE SEQUENCE [LARGE SCALE GENOMIC DNA]</scope>
    <source>
        <strain evidence="1 2">35699</strain>
    </source>
</reference>
<dbReference type="AlphaFoldDB" id="A0A0F1ACK1"/>
<protein>
    <submittedName>
        <fullName evidence="1">Aspartate ammonia-lyase</fullName>
    </submittedName>
</protein>
<keyword evidence="1" id="KW-0456">Lyase</keyword>
<sequence>MIQITAIRYHQHMISGIWLIEGIIVGQKIFKTT</sequence>
<gene>
    <name evidence="1" type="ORF">SS37_21730</name>
</gene>
<proteinExistence type="predicted"/>
<evidence type="ECO:0000313" key="2">
    <source>
        <dbReference type="Proteomes" id="UP000033352"/>
    </source>
</evidence>
<evidence type="ECO:0000313" key="1">
    <source>
        <dbReference type="EMBL" id="KJN19841.1"/>
    </source>
</evidence>